<keyword evidence="1" id="KW-0175">Coiled coil</keyword>
<dbReference type="GO" id="GO:0006508">
    <property type="term" value="P:proteolysis"/>
    <property type="evidence" value="ECO:0007669"/>
    <property type="project" value="UniProtKB-KW"/>
</dbReference>
<dbReference type="EMBL" id="VUJU01013895">
    <property type="protein sequence ID" value="KAF0703436.1"/>
    <property type="molecule type" value="Genomic_DNA"/>
</dbReference>
<feature type="region of interest" description="Disordered" evidence="2">
    <location>
        <begin position="1"/>
        <end position="22"/>
    </location>
</feature>
<dbReference type="GO" id="GO:0008233">
    <property type="term" value="F:peptidase activity"/>
    <property type="evidence" value="ECO:0007669"/>
    <property type="project" value="UniProtKB-KW"/>
</dbReference>
<dbReference type="Proteomes" id="UP000478052">
    <property type="component" value="Unassembled WGS sequence"/>
</dbReference>
<keyword evidence="4" id="KW-1185">Reference proteome</keyword>
<gene>
    <name evidence="3" type="ORF">FWK35_00033883</name>
</gene>
<keyword evidence="3" id="KW-0378">Hydrolase</keyword>
<sequence length="139" mass="15132">MPPKLDTPIKPTTKASSTRVASTSISNEDLMTAFKSFKSEMLASSKASSSLQASQYDDLKCGLTSLCTQLTEIKAENTLLRNEINTLKAKVSSLESSRHTVQPQSSVIGQVLQETFDRNRCHHNLIAYGVPESASTDIP</sequence>
<dbReference type="AlphaFoldDB" id="A0A6G0VNG6"/>
<proteinExistence type="predicted"/>
<feature type="compositionally biased region" description="Polar residues" evidence="2">
    <location>
        <begin position="13"/>
        <end position="22"/>
    </location>
</feature>
<dbReference type="OrthoDB" id="10517515at2759"/>
<organism evidence="3 4">
    <name type="scientific">Aphis craccivora</name>
    <name type="common">Cowpea aphid</name>
    <dbReference type="NCBI Taxonomy" id="307492"/>
    <lineage>
        <taxon>Eukaryota</taxon>
        <taxon>Metazoa</taxon>
        <taxon>Ecdysozoa</taxon>
        <taxon>Arthropoda</taxon>
        <taxon>Hexapoda</taxon>
        <taxon>Insecta</taxon>
        <taxon>Pterygota</taxon>
        <taxon>Neoptera</taxon>
        <taxon>Paraneoptera</taxon>
        <taxon>Hemiptera</taxon>
        <taxon>Sternorrhyncha</taxon>
        <taxon>Aphidomorpha</taxon>
        <taxon>Aphidoidea</taxon>
        <taxon>Aphididae</taxon>
        <taxon>Aphidini</taxon>
        <taxon>Aphis</taxon>
        <taxon>Aphis</taxon>
    </lineage>
</organism>
<keyword evidence="3" id="KW-0645">Protease</keyword>
<evidence type="ECO:0000256" key="2">
    <source>
        <dbReference type="SAM" id="MobiDB-lite"/>
    </source>
</evidence>
<protein>
    <submittedName>
        <fullName evidence="3">Mast cell protease 2-like</fullName>
    </submittedName>
</protein>
<evidence type="ECO:0000313" key="3">
    <source>
        <dbReference type="EMBL" id="KAF0703436.1"/>
    </source>
</evidence>
<reference evidence="3 4" key="1">
    <citation type="submission" date="2019-08" db="EMBL/GenBank/DDBJ databases">
        <title>Whole genome of Aphis craccivora.</title>
        <authorList>
            <person name="Voronova N.V."/>
            <person name="Shulinski R.S."/>
            <person name="Bandarenka Y.V."/>
            <person name="Zhorov D.G."/>
            <person name="Warner D."/>
        </authorList>
    </citation>
    <scope>NUCLEOTIDE SEQUENCE [LARGE SCALE GENOMIC DNA]</scope>
    <source>
        <strain evidence="3">180601</strain>
        <tissue evidence="3">Whole Body</tissue>
    </source>
</reference>
<accession>A0A6G0VNG6</accession>
<evidence type="ECO:0000256" key="1">
    <source>
        <dbReference type="SAM" id="Coils"/>
    </source>
</evidence>
<feature type="coiled-coil region" evidence="1">
    <location>
        <begin position="70"/>
        <end position="97"/>
    </location>
</feature>
<evidence type="ECO:0000313" key="4">
    <source>
        <dbReference type="Proteomes" id="UP000478052"/>
    </source>
</evidence>
<comment type="caution">
    <text evidence="3">The sequence shown here is derived from an EMBL/GenBank/DDBJ whole genome shotgun (WGS) entry which is preliminary data.</text>
</comment>
<name>A0A6G0VNG6_APHCR</name>